<reference evidence="2" key="1">
    <citation type="submission" date="2021-04" db="EMBL/GenBank/DDBJ databases">
        <title>Biosynthetic gene clusters of Dactylosporangioum roseum.</title>
        <authorList>
            <person name="Hartkoorn R.C."/>
            <person name="Beaudoing E."/>
            <person name="Hot D."/>
            <person name="Moureu S."/>
        </authorList>
    </citation>
    <scope>NUCLEOTIDE SEQUENCE</scope>
    <source>
        <strain evidence="2">NRRL B-16295</strain>
    </source>
</reference>
<organism evidence="2 3">
    <name type="scientific">Dactylosporangium roseum</name>
    <dbReference type="NCBI Taxonomy" id="47989"/>
    <lineage>
        <taxon>Bacteria</taxon>
        <taxon>Bacillati</taxon>
        <taxon>Actinomycetota</taxon>
        <taxon>Actinomycetes</taxon>
        <taxon>Micromonosporales</taxon>
        <taxon>Micromonosporaceae</taxon>
        <taxon>Dactylosporangium</taxon>
    </lineage>
</organism>
<dbReference type="EMBL" id="CP073721">
    <property type="protein sequence ID" value="UWZ37743.1"/>
    <property type="molecule type" value="Genomic_DNA"/>
</dbReference>
<keyword evidence="3" id="KW-1185">Reference proteome</keyword>
<evidence type="ECO:0000313" key="2">
    <source>
        <dbReference type="EMBL" id="UWZ37743.1"/>
    </source>
</evidence>
<sequence>MSHTTSYTTGDGVETRFHANADGSGDVTISVHTPGRVERVEVPFEHLKAFVLSHLRDEKIRHLEAATGAELERLLID</sequence>
<dbReference type="RefSeq" id="WP_260727106.1">
    <property type="nucleotide sequence ID" value="NZ_BAAABS010000033.1"/>
</dbReference>
<evidence type="ECO:0000256" key="1">
    <source>
        <dbReference type="SAM" id="MobiDB-lite"/>
    </source>
</evidence>
<dbReference type="Proteomes" id="UP001058271">
    <property type="component" value="Chromosome"/>
</dbReference>
<gene>
    <name evidence="2" type="ORF">Drose_05595</name>
</gene>
<accession>A0ABY5ZAM2</accession>
<protein>
    <submittedName>
        <fullName evidence="2">Uncharacterized protein</fullName>
    </submittedName>
</protein>
<proteinExistence type="predicted"/>
<name>A0ABY5ZAM2_9ACTN</name>
<feature type="region of interest" description="Disordered" evidence="1">
    <location>
        <begin position="1"/>
        <end position="29"/>
    </location>
</feature>
<evidence type="ECO:0000313" key="3">
    <source>
        <dbReference type="Proteomes" id="UP001058271"/>
    </source>
</evidence>